<protein>
    <submittedName>
        <fullName evidence="2">Uncharacterized protein</fullName>
    </submittedName>
</protein>
<feature type="region of interest" description="Disordered" evidence="1">
    <location>
        <begin position="378"/>
        <end position="416"/>
    </location>
</feature>
<feature type="compositionally biased region" description="Acidic residues" evidence="1">
    <location>
        <begin position="164"/>
        <end position="173"/>
    </location>
</feature>
<dbReference type="PANTHER" id="PTHR22591:SF3">
    <property type="entry name" value="XIN ACTIN-BINDING REPEAT-CONTAINING 2B"/>
    <property type="match status" value="1"/>
</dbReference>
<feature type="compositionally biased region" description="Polar residues" evidence="1">
    <location>
        <begin position="378"/>
        <end position="392"/>
    </location>
</feature>
<dbReference type="GO" id="GO:0051015">
    <property type="term" value="F:actin filament binding"/>
    <property type="evidence" value="ECO:0007669"/>
    <property type="project" value="TreeGrafter"/>
</dbReference>
<proteinExistence type="predicted"/>
<evidence type="ECO:0000313" key="3">
    <source>
        <dbReference type="Proteomes" id="UP000472267"/>
    </source>
</evidence>
<dbReference type="OMA" id="HRQIKTD"/>
<dbReference type="GO" id="GO:0005925">
    <property type="term" value="C:focal adhesion"/>
    <property type="evidence" value="ECO:0007669"/>
    <property type="project" value="TreeGrafter"/>
</dbReference>
<dbReference type="PANTHER" id="PTHR22591">
    <property type="entry name" value="XIN"/>
    <property type="match status" value="1"/>
</dbReference>
<dbReference type="GO" id="GO:0007015">
    <property type="term" value="P:actin filament organization"/>
    <property type="evidence" value="ECO:0007669"/>
    <property type="project" value="TreeGrafter"/>
</dbReference>
<feature type="region of interest" description="Disordered" evidence="1">
    <location>
        <begin position="255"/>
        <end position="289"/>
    </location>
</feature>
<sequence length="416" mass="46912">MRSPSPTFITIESTRRTDSPQRVTPSPTLLHRPPTPPTPPPRRCDTPTSRLNRITPSPTFDRAENLPRLKDTTAKLSRGVTPPPPLPNQIPEKKSEIVESPPSFHRQIKIESQARLPDVNNTDPGLEETSDKKREFYEEARKAEINKIYVRKEPIAIPERLGSDTEECEADNEEREKDELPRADMSSLVNKFESPEEKIYIRKELMPLTERLHSDTENPKCDDEKAHILEQEMPAFDIQAIKNVFELGEQSFSFKEEKTDQEELVSSLTETTADTSKGETKPSAFSETKSITEHFSNVDEFGTKVTGTRTAVTEHSESVSTQRAPFSYADAVKRKAAARRTETYDEDATERLLRNFHETWTESETVFKSLGYTVSEESSQVSHHTEIVSSGKNALHGVSEESLPDGCADSGQKEVP</sequence>
<feature type="compositionally biased region" description="Polar residues" evidence="1">
    <location>
        <begin position="1"/>
        <end position="12"/>
    </location>
</feature>
<evidence type="ECO:0000256" key="1">
    <source>
        <dbReference type="SAM" id="MobiDB-lite"/>
    </source>
</evidence>
<feature type="compositionally biased region" description="Basic and acidic residues" evidence="1">
    <location>
        <begin position="61"/>
        <end position="73"/>
    </location>
</feature>
<dbReference type="Proteomes" id="UP000472267">
    <property type="component" value="Chromosome 16"/>
</dbReference>
<feature type="compositionally biased region" description="Polar residues" evidence="1">
    <location>
        <begin position="264"/>
        <end position="275"/>
    </location>
</feature>
<reference evidence="2" key="2">
    <citation type="submission" date="2025-08" db="UniProtKB">
        <authorList>
            <consortium name="Ensembl"/>
        </authorList>
    </citation>
    <scope>IDENTIFICATION</scope>
</reference>
<dbReference type="AlphaFoldDB" id="A0A672J0J5"/>
<evidence type="ECO:0000313" key="2">
    <source>
        <dbReference type="Ensembl" id="ENSSFAP00005046844.1"/>
    </source>
</evidence>
<name>A0A672J0J5_SALFA</name>
<keyword evidence="3" id="KW-1185">Reference proteome</keyword>
<dbReference type="GO" id="GO:0001725">
    <property type="term" value="C:stress fiber"/>
    <property type="evidence" value="ECO:0007669"/>
    <property type="project" value="TreeGrafter"/>
</dbReference>
<organism evidence="2 3">
    <name type="scientific">Salarias fasciatus</name>
    <name type="common">Jewelled blenny</name>
    <name type="synonym">Blennius fasciatus</name>
    <dbReference type="NCBI Taxonomy" id="181472"/>
    <lineage>
        <taxon>Eukaryota</taxon>
        <taxon>Metazoa</taxon>
        <taxon>Chordata</taxon>
        <taxon>Craniata</taxon>
        <taxon>Vertebrata</taxon>
        <taxon>Euteleostomi</taxon>
        <taxon>Actinopterygii</taxon>
        <taxon>Neopterygii</taxon>
        <taxon>Teleostei</taxon>
        <taxon>Neoteleostei</taxon>
        <taxon>Acanthomorphata</taxon>
        <taxon>Ovalentaria</taxon>
        <taxon>Blenniimorphae</taxon>
        <taxon>Blenniiformes</taxon>
        <taxon>Blennioidei</taxon>
        <taxon>Blenniidae</taxon>
        <taxon>Salariinae</taxon>
        <taxon>Salarias</taxon>
    </lineage>
</organism>
<feature type="region of interest" description="Disordered" evidence="1">
    <location>
        <begin position="160"/>
        <end position="189"/>
    </location>
</feature>
<feature type="region of interest" description="Disordered" evidence="1">
    <location>
        <begin position="1"/>
        <end position="133"/>
    </location>
</feature>
<dbReference type="Ensembl" id="ENSSFAT00005048435.1">
    <property type="protein sequence ID" value="ENSSFAP00005046844.1"/>
    <property type="gene ID" value="ENSSFAG00005022813.1"/>
</dbReference>
<reference evidence="2" key="1">
    <citation type="submission" date="2019-06" db="EMBL/GenBank/DDBJ databases">
        <authorList>
            <consortium name="Wellcome Sanger Institute Data Sharing"/>
        </authorList>
    </citation>
    <scope>NUCLEOTIDE SEQUENCE [LARGE SCALE GENOMIC DNA]</scope>
</reference>
<accession>A0A672J0J5</accession>
<dbReference type="InterPro" id="IPR030072">
    <property type="entry name" value="XIRP1/XIRP2"/>
</dbReference>
<reference evidence="2" key="3">
    <citation type="submission" date="2025-09" db="UniProtKB">
        <authorList>
            <consortium name="Ensembl"/>
        </authorList>
    </citation>
    <scope>IDENTIFICATION</scope>
</reference>
<dbReference type="InParanoid" id="A0A672J0J5"/>